<feature type="coiled-coil region" evidence="6">
    <location>
        <begin position="331"/>
        <end position="358"/>
    </location>
</feature>
<evidence type="ECO:0000259" key="7">
    <source>
        <dbReference type="PROSITE" id="PS50166"/>
    </source>
</evidence>
<dbReference type="PROSITE" id="PS50166">
    <property type="entry name" value="IMPORTIN_B_NT"/>
    <property type="match status" value="1"/>
</dbReference>
<dbReference type="GO" id="GO:0031267">
    <property type="term" value="F:small GTPase binding"/>
    <property type="evidence" value="ECO:0007669"/>
    <property type="project" value="InterPro"/>
</dbReference>
<dbReference type="AlphaFoldDB" id="A0AAV9MR21"/>
<evidence type="ECO:0000256" key="1">
    <source>
        <dbReference type="ARBA" id="ARBA00022701"/>
    </source>
</evidence>
<dbReference type="PANTHER" id="PTHR37739">
    <property type="entry name" value="KINESIN-LIKE PROTEIN KIN-12D"/>
    <property type="match status" value="1"/>
</dbReference>
<dbReference type="Gene3D" id="1.25.10.10">
    <property type="entry name" value="Leucine-rich Repeat Variant"/>
    <property type="match status" value="1"/>
</dbReference>
<sequence>MAATGTWQPQEQGFKEICGLLEQQMSPTSDNSQIWQQLQHYSQFPDFNNYLAFIFARAEGKSVDIRQAAGLLLKNNLRSAFQNMPLANQQYIKSELLPSLGAADRHIRSTAGTIISVLVQIDGVAGWPEEIDGLRGSLNSISSADNDRDGGVEFISKLKEQNFKAQKELEMCRTLKGKLLADIKNNFDRVLRKESNAGDLTSKLGSFEKKILDLQFQEESMLARSKQMRFELVELMKEMDLSNKTVLASLIDQERVLKDKEEALKSLEDSLTMEFSAKDFESLILSSELEERTILISEFERKNKHFYEVAEGLKREIIFDNLDIALTASILHDKDVEVSNLQEEVAEAGRKQQNLFTELSVMDSMISEVHSRKNALEKDVCPLMEVSCLNETLKHELGVLMEGKTVLTTQVQELTSTNEKLLEELQKKDSALESSSSHIFVLDQQNQMLQNETCLLEAASCRLQNDMEMKDAEIKKMNCLKNVIEELQHEITELKGERCQLFSELEVKKAEIERINILAAENTFLRIQLRSCEKGNNDTFDMVLKVDNIGSKALDAFQNKSAELDAMLQNIYEELERASKFFEEFESLENSAEEILIQSASLQTELVRKDDIIKGLLFDLSLLQESASNHKDQKDEIDDLMASINSFENELDESVCKGQALEVQLQEKISKISILVSDISQKCKDIELLSRKNFELVASAKDTLEEKCSIEEELLEKREVGEKLEIEITNFGDIVGEMSNSIECLKRNLNGVTSEKEDLHGEILMLKKKLETTQTRVEENEAIAIEAKEVADIAKLQAVEKEEEVKLLERSVEELECTVNVLENEVEFVSGEAEQQWLQREKLDMELHAFKQQMKDVKGSYADMRRHQGEKEKSLQEACQRIQLLEGEIISRDAELAHFKANISELKKEEFCKLRQLLKEQQGWIEEIERKQAEMVAAQIALEKLRQRNHLLTAEYEMIKMENVNRKKKVIELEADIKKLSGQQNLQQCIHHHAKIKEENNLLKNQNDDLIVKLWKTESILSQVREELENKEQMLENKLKEKEEERLVQKLLGLCTTMLKAAGSTKPTSEMRISAAEEELEQLKNRLTSLERELQVQLPTRNS</sequence>
<keyword evidence="5" id="KW-0505">Motor protein</keyword>
<evidence type="ECO:0000256" key="6">
    <source>
        <dbReference type="SAM" id="Coils"/>
    </source>
</evidence>
<dbReference type="InterPro" id="IPR011989">
    <property type="entry name" value="ARM-like"/>
</dbReference>
<evidence type="ECO:0000256" key="3">
    <source>
        <dbReference type="ARBA" id="ARBA00022840"/>
    </source>
</evidence>
<evidence type="ECO:0000313" key="9">
    <source>
        <dbReference type="Proteomes" id="UP001311915"/>
    </source>
</evidence>
<evidence type="ECO:0000256" key="5">
    <source>
        <dbReference type="ARBA" id="ARBA00023175"/>
    </source>
</evidence>
<protein>
    <recommendedName>
        <fullName evidence="7">Importin N-terminal domain-containing protein</fullName>
    </recommendedName>
</protein>
<evidence type="ECO:0000256" key="2">
    <source>
        <dbReference type="ARBA" id="ARBA00022741"/>
    </source>
</evidence>
<proteinExistence type="predicted"/>
<reference evidence="8 9" key="1">
    <citation type="submission" date="2023-10" db="EMBL/GenBank/DDBJ databases">
        <title>Genome-Wide Identification Analysis in wild type Solanum Pinnatisectum Reveals Some Genes Defensing Phytophthora Infestans.</title>
        <authorList>
            <person name="Sun C."/>
        </authorList>
    </citation>
    <scope>NUCLEOTIDE SEQUENCE [LARGE SCALE GENOMIC DNA]</scope>
    <source>
        <strain evidence="8">LQN</strain>
        <tissue evidence="8">Leaf</tissue>
    </source>
</reference>
<name>A0AAV9MR21_9SOLN</name>
<keyword evidence="4 6" id="KW-0175">Coiled coil</keyword>
<organism evidence="8 9">
    <name type="scientific">Solanum pinnatisectum</name>
    <name type="common">tansyleaf nightshade</name>
    <dbReference type="NCBI Taxonomy" id="50273"/>
    <lineage>
        <taxon>Eukaryota</taxon>
        <taxon>Viridiplantae</taxon>
        <taxon>Streptophyta</taxon>
        <taxon>Embryophyta</taxon>
        <taxon>Tracheophyta</taxon>
        <taxon>Spermatophyta</taxon>
        <taxon>Magnoliopsida</taxon>
        <taxon>eudicotyledons</taxon>
        <taxon>Gunneridae</taxon>
        <taxon>Pentapetalae</taxon>
        <taxon>asterids</taxon>
        <taxon>lamiids</taxon>
        <taxon>Solanales</taxon>
        <taxon>Solanaceae</taxon>
        <taxon>Solanoideae</taxon>
        <taxon>Solaneae</taxon>
        <taxon>Solanum</taxon>
    </lineage>
</organism>
<feature type="domain" description="Importin N-terminal" evidence="7">
    <location>
        <begin position="34"/>
        <end position="102"/>
    </location>
</feature>
<keyword evidence="1" id="KW-0493">Microtubule</keyword>
<keyword evidence="3" id="KW-0067">ATP-binding</keyword>
<dbReference type="GO" id="GO:0006886">
    <property type="term" value="P:intracellular protein transport"/>
    <property type="evidence" value="ECO:0007669"/>
    <property type="project" value="InterPro"/>
</dbReference>
<feature type="coiled-coil region" evidence="6">
    <location>
        <begin position="791"/>
        <end position="832"/>
    </location>
</feature>
<dbReference type="GO" id="GO:0005874">
    <property type="term" value="C:microtubule"/>
    <property type="evidence" value="ECO:0007669"/>
    <property type="project" value="UniProtKB-KW"/>
</dbReference>
<feature type="coiled-coil region" evidence="6">
    <location>
        <begin position="914"/>
        <end position="962"/>
    </location>
</feature>
<dbReference type="GO" id="GO:0005524">
    <property type="term" value="F:ATP binding"/>
    <property type="evidence" value="ECO:0007669"/>
    <property type="project" value="UniProtKB-KW"/>
</dbReference>
<dbReference type="Proteomes" id="UP001311915">
    <property type="component" value="Unassembled WGS sequence"/>
</dbReference>
<evidence type="ECO:0000256" key="4">
    <source>
        <dbReference type="ARBA" id="ARBA00023054"/>
    </source>
</evidence>
<dbReference type="InterPro" id="IPR016024">
    <property type="entry name" value="ARM-type_fold"/>
</dbReference>
<dbReference type="InterPro" id="IPR044986">
    <property type="entry name" value="KIF15/KIN-12"/>
</dbReference>
<dbReference type="Pfam" id="PF03810">
    <property type="entry name" value="IBN_N"/>
    <property type="match status" value="1"/>
</dbReference>
<comment type="caution">
    <text evidence="8">The sequence shown here is derived from an EMBL/GenBank/DDBJ whole genome shotgun (WGS) entry which is preliminary data.</text>
</comment>
<keyword evidence="2" id="KW-0547">Nucleotide-binding</keyword>
<feature type="coiled-coil region" evidence="6">
    <location>
        <begin position="470"/>
        <end position="497"/>
    </location>
</feature>
<gene>
    <name evidence="8" type="ORF">R3W88_004121</name>
</gene>
<dbReference type="SMART" id="SM00913">
    <property type="entry name" value="IBN_N"/>
    <property type="match status" value="1"/>
</dbReference>
<dbReference type="PANTHER" id="PTHR37739:SF8">
    <property type="entry name" value="KINESIN-LIKE PROTEIN KIN-12D"/>
    <property type="match status" value="1"/>
</dbReference>
<feature type="coiled-coil region" evidence="6">
    <location>
        <begin position="993"/>
        <end position="1097"/>
    </location>
</feature>
<feature type="coiled-coil region" evidence="6">
    <location>
        <begin position="630"/>
        <end position="657"/>
    </location>
</feature>
<accession>A0AAV9MR21</accession>
<evidence type="ECO:0000313" key="8">
    <source>
        <dbReference type="EMBL" id="KAK4740424.1"/>
    </source>
</evidence>
<feature type="coiled-coil region" evidence="6">
    <location>
        <begin position="404"/>
        <end position="431"/>
    </location>
</feature>
<dbReference type="EMBL" id="JAWPEI010000001">
    <property type="protein sequence ID" value="KAK4740424.1"/>
    <property type="molecule type" value="Genomic_DNA"/>
</dbReference>
<dbReference type="InterPro" id="IPR001494">
    <property type="entry name" value="Importin-beta_N"/>
</dbReference>
<dbReference type="SUPFAM" id="SSF48371">
    <property type="entry name" value="ARM repeat"/>
    <property type="match status" value="1"/>
</dbReference>
<keyword evidence="9" id="KW-1185">Reference proteome</keyword>